<reference evidence="8" key="2">
    <citation type="submission" date="2021-04" db="EMBL/GenBank/DDBJ databases">
        <authorList>
            <person name="Gilroy R."/>
        </authorList>
    </citation>
    <scope>NUCLEOTIDE SEQUENCE</scope>
    <source>
        <strain evidence="8">ChiGjej1B1-14440</strain>
    </source>
</reference>
<dbReference type="GO" id="GO:0005436">
    <property type="term" value="F:sodium:phosphate symporter activity"/>
    <property type="evidence" value="ECO:0007669"/>
    <property type="project" value="InterPro"/>
</dbReference>
<dbReference type="NCBIfam" id="TIGR00704">
    <property type="entry name" value="NaPi_cotrn_rel"/>
    <property type="match status" value="1"/>
</dbReference>
<evidence type="ECO:0000256" key="2">
    <source>
        <dbReference type="ARBA" id="ARBA00022475"/>
    </source>
</evidence>
<accession>A0A9D2BKS4</accession>
<dbReference type="InterPro" id="IPR003841">
    <property type="entry name" value="Na/Pi_transpt"/>
</dbReference>
<feature type="transmembrane region" description="Helical" evidence="6">
    <location>
        <begin position="101"/>
        <end position="124"/>
    </location>
</feature>
<keyword evidence="4 6" id="KW-1133">Transmembrane helix</keyword>
<reference evidence="8" key="1">
    <citation type="journal article" date="2021" name="PeerJ">
        <title>Extensive microbial diversity within the chicken gut microbiome revealed by metagenomics and culture.</title>
        <authorList>
            <person name="Gilroy R."/>
            <person name="Ravi A."/>
            <person name="Getino M."/>
            <person name="Pursley I."/>
            <person name="Horton D.L."/>
            <person name="Alikhan N.F."/>
            <person name="Baker D."/>
            <person name="Gharbi K."/>
            <person name="Hall N."/>
            <person name="Watson M."/>
            <person name="Adriaenssens E.M."/>
            <person name="Foster-Nyarko E."/>
            <person name="Jarju S."/>
            <person name="Secka A."/>
            <person name="Antonio M."/>
            <person name="Oren A."/>
            <person name="Chaudhuri R.R."/>
            <person name="La Ragione R."/>
            <person name="Hildebrand F."/>
            <person name="Pallen M.J."/>
        </authorList>
    </citation>
    <scope>NUCLEOTIDE SEQUENCE</scope>
    <source>
        <strain evidence="8">ChiGjej1B1-14440</strain>
    </source>
</reference>
<feature type="transmembrane region" description="Helical" evidence="6">
    <location>
        <begin position="6"/>
        <end position="27"/>
    </location>
</feature>
<dbReference type="EMBL" id="DXET01000001">
    <property type="protein sequence ID" value="HIX80350.1"/>
    <property type="molecule type" value="Genomic_DNA"/>
</dbReference>
<dbReference type="Gene3D" id="1.20.58.220">
    <property type="entry name" value="Phosphate transport system protein phou homolog 2, domain 2"/>
    <property type="match status" value="1"/>
</dbReference>
<dbReference type="SUPFAM" id="SSF109755">
    <property type="entry name" value="PhoU-like"/>
    <property type="match status" value="1"/>
</dbReference>
<name>A0A9D2BKS4_9FIRM</name>
<sequence>MELTDIFTLLGGLALFLYGMTMMSNGLELAAGNKMKTILERLTANRFIGVAVGALITAIIQSSSATTVMVVGFVNAGLMELKSAVWIIMGANIGTTITGQLIAIDITALAPIIAFIGVALIAFFKSKKLDAFGTIIAGLGILFMGMDIMSGAMEPLRDSPTFVSMVSSFENPLIGILVGAGFTALIQSSSASVGILQALARSGVVTLPSAIYVLYGQNIGTCITSVLASIGTTRNAKRTTIIHLSFNIIGTIIFVIISMLTPFADFMASLTPTNIPAQIANVHTIFNVVTTIVLLPFGAQLVKLTYIVLPEKEGLEDKMTVKYLDASVFTNDYYIGRSAIVNRQLFNETQNMLSEVQQNVQRAFELMSNYDEAKHEEILKHEEYIDYLNKEIIQYTTTAISSEFPIEESQSIGLFLKTAGDLERVGDHAINIAERAKQLYENDEHFSDEAMKEISIMNDMTRNILQELSVLKREELHDIVEKVDVIEDNIDGITHEFSLNQLKRLRDKKCTPEHSALYTETLIDFERIGDHGLNIAVAFDTIKEELTTMA</sequence>
<evidence type="ECO:0000256" key="4">
    <source>
        <dbReference type="ARBA" id="ARBA00022989"/>
    </source>
</evidence>
<dbReference type="InterPro" id="IPR004633">
    <property type="entry name" value="NaPi_cotrn-rel/YqeW-like"/>
</dbReference>
<dbReference type="Pfam" id="PF02690">
    <property type="entry name" value="Na_Pi_cotrans"/>
    <property type="match status" value="2"/>
</dbReference>
<evidence type="ECO:0000313" key="8">
    <source>
        <dbReference type="EMBL" id="HIX80350.1"/>
    </source>
</evidence>
<keyword evidence="5 6" id="KW-0472">Membrane</keyword>
<dbReference type="InterPro" id="IPR038078">
    <property type="entry name" value="PhoU-like_sf"/>
</dbReference>
<proteinExistence type="predicted"/>
<keyword evidence="2" id="KW-1003">Cell membrane</keyword>
<protein>
    <submittedName>
        <fullName evidence="8">Na/Pi cotransporter family protein</fullName>
    </submittedName>
</protein>
<evidence type="ECO:0000259" key="7">
    <source>
        <dbReference type="Pfam" id="PF01895"/>
    </source>
</evidence>
<evidence type="ECO:0000256" key="6">
    <source>
        <dbReference type="SAM" id="Phobius"/>
    </source>
</evidence>
<comment type="caution">
    <text evidence="8">The sequence shown here is derived from an EMBL/GenBank/DDBJ whole genome shotgun (WGS) entry which is preliminary data.</text>
</comment>
<comment type="subcellular location">
    <subcellularLocation>
        <location evidence="1">Cell membrane</location>
        <topology evidence="1">Multi-pass membrane protein</topology>
    </subcellularLocation>
</comment>
<dbReference type="Proteomes" id="UP000886724">
    <property type="component" value="Unassembled WGS sequence"/>
</dbReference>
<evidence type="ECO:0000256" key="5">
    <source>
        <dbReference type="ARBA" id="ARBA00023136"/>
    </source>
</evidence>
<evidence type="ECO:0000256" key="1">
    <source>
        <dbReference type="ARBA" id="ARBA00004651"/>
    </source>
</evidence>
<feature type="transmembrane region" description="Helical" evidence="6">
    <location>
        <begin position="47"/>
        <end position="74"/>
    </location>
</feature>
<feature type="domain" description="PhoU" evidence="7">
    <location>
        <begin position="351"/>
        <end position="435"/>
    </location>
</feature>
<evidence type="ECO:0000313" key="9">
    <source>
        <dbReference type="Proteomes" id="UP000886724"/>
    </source>
</evidence>
<dbReference type="GO" id="GO:0005886">
    <property type="term" value="C:plasma membrane"/>
    <property type="evidence" value="ECO:0007669"/>
    <property type="project" value="UniProtKB-SubCell"/>
</dbReference>
<keyword evidence="3 6" id="KW-0812">Transmembrane</keyword>
<dbReference type="NCBIfam" id="NF037997">
    <property type="entry name" value="Na_Pi_symport"/>
    <property type="match status" value="1"/>
</dbReference>
<evidence type="ECO:0000256" key="3">
    <source>
        <dbReference type="ARBA" id="ARBA00022692"/>
    </source>
</evidence>
<dbReference type="InterPro" id="IPR026022">
    <property type="entry name" value="PhoU_dom"/>
</dbReference>
<feature type="transmembrane region" description="Helical" evidence="6">
    <location>
        <begin position="131"/>
        <end position="153"/>
    </location>
</feature>
<feature type="transmembrane region" description="Helical" evidence="6">
    <location>
        <begin position="284"/>
        <end position="309"/>
    </location>
</feature>
<dbReference type="AlphaFoldDB" id="A0A9D2BKS4"/>
<feature type="transmembrane region" description="Helical" evidence="6">
    <location>
        <begin position="244"/>
        <end position="264"/>
    </location>
</feature>
<dbReference type="PANTHER" id="PTHR10010:SF46">
    <property type="entry name" value="SODIUM-DEPENDENT PHOSPHATE TRANSPORT PROTEIN 2B"/>
    <property type="match status" value="1"/>
</dbReference>
<organism evidence="8 9">
    <name type="scientific">Candidatus Erysipelatoclostridium merdavium</name>
    <dbReference type="NCBI Taxonomy" id="2838566"/>
    <lineage>
        <taxon>Bacteria</taxon>
        <taxon>Bacillati</taxon>
        <taxon>Bacillota</taxon>
        <taxon>Erysipelotrichia</taxon>
        <taxon>Erysipelotrichales</taxon>
        <taxon>Erysipelotrichales incertae sedis</taxon>
    </lineage>
</organism>
<gene>
    <name evidence="8" type="ORF">H9980_00010</name>
</gene>
<dbReference type="GO" id="GO:0044341">
    <property type="term" value="P:sodium-dependent phosphate transport"/>
    <property type="evidence" value="ECO:0007669"/>
    <property type="project" value="InterPro"/>
</dbReference>
<dbReference type="PANTHER" id="PTHR10010">
    <property type="entry name" value="SOLUTE CARRIER FAMILY 34 SODIUM PHOSPHATE , MEMBER 2-RELATED"/>
    <property type="match status" value="1"/>
</dbReference>
<dbReference type="Pfam" id="PF01895">
    <property type="entry name" value="PhoU"/>
    <property type="match status" value="1"/>
</dbReference>
<feature type="transmembrane region" description="Helical" evidence="6">
    <location>
        <begin position="173"/>
        <end position="196"/>
    </location>
</feature>